<protein>
    <submittedName>
        <fullName evidence="2">Response regulator transcription factor</fullName>
    </submittedName>
</protein>
<dbReference type="PROSITE" id="PS50043">
    <property type="entry name" value="HTH_LUXR_2"/>
    <property type="match status" value="1"/>
</dbReference>
<comment type="caution">
    <text evidence="2">The sequence shown here is derived from an EMBL/GenBank/DDBJ whole genome shotgun (WGS) entry which is preliminary data.</text>
</comment>
<dbReference type="Proteomes" id="UP000652755">
    <property type="component" value="Unassembled WGS sequence"/>
</dbReference>
<evidence type="ECO:0000313" key="3">
    <source>
        <dbReference type="Proteomes" id="UP000652755"/>
    </source>
</evidence>
<accession>A0ABR7KXE0</accession>
<organism evidence="2 3">
    <name type="scientific">Pedobacter fastidiosus</name>
    <dbReference type="NCBI Taxonomy" id="2765361"/>
    <lineage>
        <taxon>Bacteria</taxon>
        <taxon>Pseudomonadati</taxon>
        <taxon>Bacteroidota</taxon>
        <taxon>Sphingobacteriia</taxon>
        <taxon>Sphingobacteriales</taxon>
        <taxon>Sphingobacteriaceae</taxon>
        <taxon>Pedobacter</taxon>
    </lineage>
</organism>
<dbReference type="Gene3D" id="1.10.10.10">
    <property type="entry name" value="Winged helix-like DNA-binding domain superfamily/Winged helix DNA-binding domain"/>
    <property type="match status" value="1"/>
</dbReference>
<dbReference type="EMBL" id="JACRYL010000026">
    <property type="protein sequence ID" value="MBC6112784.1"/>
    <property type="molecule type" value="Genomic_DNA"/>
</dbReference>
<dbReference type="SMART" id="SM00421">
    <property type="entry name" value="HTH_LUXR"/>
    <property type="match status" value="1"/>
</dbReference>
<name>A0ABR7KXE0_9SPHI</name>
<sequence length="87" mass="9932">MSWFLTVYFKARHLSILNLVGDGLTNKEIGLKLSISKQTVETIRTELITRTNSKNTAQLIAFAFRNGLLILLFCCRNKLTANQSNWK</sequence>
<dbReference type="Pfam" id="PF00196">
    <property type="entry name" value="GerE"/>
    <property type="match status" value="1"/>
</dbReference>
<evidence type="ECO:0000259" key="1">
    <source>
        <dbReference type="PROSITE" id="PS50043"/>
    </source>
</evidence>
<gene>
    <name evidence="2" type="ORF">H7U22_20365</name>
</gene>
<dbReference type="InterPro" id="IPR016032">
    <property type="entry name" value="Sig_transdc_resp-reg_C-effctor"/>
</dbReference>
<reference evidence="2 3" key="1">
    <citation type="submission" date="2020-08" db="EMBL/GenBank/DDBJ databases">
        <authorList>
            <person name="Sun Q."/>
            <person name="Inoue M."/>
        </authorList>
    </citation>
    <scope>NUCLEOTIDE SEQUENCE [LARGE SCALE GENOMIC DNA]</scope>
    <source>
        <strain evidence="2 3">CCM 8938</strain>
    </source>
</reference>
<dbReference type="SUPFAM" id="SSF46894">
    <property type="entry name" value="C-terminal effector domain of the bipartite response regulators"/>
    <property type="match status" value="1"/>
</dbReference>
<evidence type="ECO:0000313" key="2">
    <source>
        <dbReference type="EMBL" id="MBC6112784.1"/>
    </source>
</evidence>
<dbReference type="PRINTS" id="PR00038">
    <property type="entry name" value="HTHLUXR"/>
</dbReference>
<dbReference type="RefSeq" id="WP_187073197.1">
    <property type="nucleotide sequence ID" value="NZ_JACRYL010000026.1"/>
</dbReference>
<feature type="domain" description="HTH luxR-type" evidence="1">
    <location>
        <begin position="2"/>
        <end position="67"/>
    </location>
</feature>
<proteinExistence type="predicted"/>
<keyword evidence="3" id="KW-1185">Reference proteome</keyword>
<dbReference type="InterPro" id="IPR000792">
    <property type="entry name" value="Tscrpt_reg_LuxR_C"/>
</dbReference>
<dbReference type="InterPro" id="IPR036388">
    <property type="entry name" value="WH-like_DNA-bd_sf"/>
</dbReference>